<evidence type="ECO:0000313" key="3">
    <source>
        <dbReference type="Proteomes" id="UP001347796"/>
    </source>
</evidence>
<accession>A0AAN8PIX9</accession>
<gene>
    <name evidence="2" type="ORF">SNE40_014335</name>
</gene>
<feature type="region of interest" description="Disordered" evidence="1">
    <location>
        <begin position="1"/>
        <end position="78"/>
    </location>
</feature>
<name>A0AAN8PIX9_PATCE</name>
<dbReference type="Proteomes" id="UP001347796">
    <property type="component" value="Unassembled WGS sequence"/>
</dbReference>
<reference evidence="2 3" key="1">
    <citation type="submission" date="2024-01" db="EMBL/GenBank/DDBJ databases">
        <title>The genome of the rayed Mediterranean limpet Patella caerulea (Linnaeus, 1758).</title>
        <authorList>
            <person name="Anh-Thu Weber A."/>
            <person name="Halstead-Nussloch G."/>
        </authorList>
    </citation>
    <scope>NUCLEOTIDE SEQUENCE [LARGE SCALE GENOMIC DNA]</scope>
    <source>
        <strain evidence="2">AATW-2023a</strain>
        <tissue evidence="2">Whole specimen</tissue>
    </source>
</reference>
<organism evidence="2 3">
    <name type="scientific">Patella caerulea</name>
    <name type="common">Rayed Mediterranean limpet</name>
    <dbReference type="NCBI Taxonomy" id="87958"/>
    <lineage>
        <taxon>Eukaryota</taxon>
        <taxon>Metazoa</taxon>
        <taxon>Spiralia</taxon>
        <taxon>Lophotrochozoa</taxon>
        <taxon>Mollusca</taxon>
        <taxon>Gastropoda</taxon>
        <taxon>Patellogastropoda</taxon>
        <taxon>Patelloidea</taxon>
        <taxon>Patellidae</taxon>
        <taxon>Patella</taxon>
    </lineage>
</organism>
<feature type="compositionally biased region" description="Polar residues" evidence="1">
    <location>
        <begin position="12"/>
        <end position="30"/>
    </location>
</feature>
<evidence type="ECO:0000313" key="2">
    <source>
        <dbReference type="EMBL" id="KAK6175963.1"/>
    </source>
</evidence>
<evidence type="ECO:0000256" key="1">
    <source>
        <dbReference type="SAM" id="MobiDB-lite"/>
    </source>
</evidence>
<dbReference type="AlphaFoldDB" id="A0AAN8PIX9"/>
<feature type="compositionally biased region" description="Polar residues" evidence="1">
    <location>
        <begin position="382"/>
        <end position="391"/>
    </location>
</feature>
<keyword evidence="3" id="KW-1185">Reference proteome</keyword>
<feature type="compositionally biased region" description="Basic residues" evidence="1">
    <location>
        <begin position="392"/>
        <end position="401"/>
    </location>
</feature>
<dbReference type="EMBL" id="JAZGQO010000010">
    <property type="protein sequence ID" value="KAK6175963.1"/>
    <property type="molecule type" value="Genomic_DNA"/>
</dbReference>
<proteinExistence type="predicted"/>
<dbReference type="PANTHER" id="PTHR34239:SF2">
    <property type="entry name" value="TRANSPOSABLE ELEMENT P TRANSPOSASE_THAP9 CONSERVED DOMAIN-CONTAINING PROTEIN"/>
    <property type="match status" value="1"/>
</dbReference>
<feature type="compositionally biased region" description="Basic and acidic residues" evidence="1">
    <location>
        <begin position="56"/>
        <end position="66"/>
    </location>
</feature>
<dbReference type="PANTHER" id="PTHR34239">
    <property type="entry name" value="APPLE DOMAIN-CONTAINING PROTEIN"/>
    <property type="match status" value="1"/>
</dbReference>
<protein>
    <submittedName>
        <fullName evidence="2">Uncharacterized protein</fullName>
    </submittedName>
</protein>
<feature type="region of interest" description="Disordered" evidence="1">
    <location>
        <begin position="350"/>
        <end position="401"/>
    </location>
</feature>
<comment type="caution">
    <text evidence="2">The sequence shown here is derived from an EMBL/GenBank/DDBJ whole genome shotgun (WGS) entry which is preliminary data.</text>
</comment>
<feature type="compositionally biased region" description="Basic and acidic residues" evidence="1">
    <location>
        <begin position="1"/>
        <end position="11"/>
    </location>
</feature>
<sequence>MKKSSSKEPSRSETATVMSDKTDKMSTLTELSKAANDNMATGELTQPSLKGLSPEKNSKRLSDGSKRKQTSKAGNSDLEMKNLLEQILTNQNEMNEKVQIMWNSPFVESEEGDNYACGSVGSDNEMPGENNVDEDGMEASNSKKLKLDDSQSAKFISIGKKLGMQNQEITSSAVDDELAKIVNGLFTDGLTDEFYKELVKKYNKPENCELLTNIKVNQLIWDITTPKTQNMDIKFQITQTCLAKAGVILTQLADKLNKDPNADESHIEEITSAIGLLGHGFHQLCMRRRELIKHELRSEYLHLCSPSIKYTDKLFGDDIEKKVKDIRDVNRVGSRLRNFNSNSRGRFGITPSWKSGRGRGSFGGNRTGFSFLGHGRGRQPYGDTSTYNRQKPASKMKSKRE</sequence>